<name>A0A382G5R4_9ZZZZ</name>
<organism evidence="1">
    <name type="scientific">marine metagenome</name>
    <dbReference type="NCBI Taxonomy" id="408172"/>
    <lineage>
        <taxon>unclassified sequences</taxon>
        <taxon>metagenomes</taxon>
        <taxon>ecological metagenomes</taxon>
    </lineage>
</organism>
<accession>A0A382G5R4</accession>
<feature type="non-terminal residue" evidence="1">
    <location>
        <position position="29"/>
    </location>
</feature>
<dbReference type="AlphaFoldDB" id="A0A382G5R4"/>
<sequence>MYQSTKTYGNEVGLSCCFRQWRADSHCNK</sequence>
<proteinExistence type="predicted"/>
<gene>
    <name evidence="1" type="ORF">METZ01_LOCUS223464</name>
</gene>
<evidence type="ECO:0000313" key="1">
    <source>
        <dbReference type="EMBL" id="SVB70610.1"/>
    </source>
</evidence>
<reference evidence="1" key="1">
    <citation type="submission" date="2018-05" db="EMBL/GenBank/DDBJ databases">
        <authorList>
            <person name="Lanie J.A."/>
            <person name="Ng W.-L."/>
            <person name="Kazmierczak K.M."/>
            <person name="Andrzejewski T.M."/>
            <person name="Davidsen T.M."/>
            <person name="Wayne K.J."/>
            <person name="Tettelin H."/>
            <person name="Glass J.I."/>
            <person name="Rusch D."/>
            <person name="Podicherti R."/>
            <person name="Tsui H.-C.T."/>
            <person name="Winkler M.E."/>
        </authorList>
    </citation>
    <scope>NUCLEOTIDE SEQUENCE</scope>
</reference>
<protein>
    <submittedName>
        <fullName evidence="1">Uncharacterized protein</fullName>
    </submittedName>
</protein>
<dbReference type="EMBL" id="UINC01053730">
    <property type="protein sequence ID" value="SVB70610.1"/>
    <property type="molecule type" value="Genomic_DNA"/>
</dbReference>